<comment type="caution">
    <text evidence="3">The sequence shown here is derived from an EMBL/GenBank/DDBJ whole genome shotgun (WGS) entry which is preliminary data.</text>
</comment>
<evidence type="ECO:0000313" key="3">
    <source>
        <dbReference type="EMBL" id="MFD1050562.1"/>
    </source>
</evidence>
<reference evidence="4" key="1">
    <citation type="journal article" date="2019" name="Int. J. Syst. Evol. Microbiol.">
        <title>The Global Catalogue of Microorganisms (GCM) 10K type strain sequencing project: providing services to taxonomists for standard genome sequencing and annotation.</title>
        <authorList>
            <consortium name="The Broad Institute Genomics Platform"/>
            <consortium name="The Broad Institute Genome Sequencing Center for Infectious Disease"/>
            <person name="Wu L."/>
            <person name="Ma J."/>
        </authorList>
    </citation>
    <scope>NUCLEOTIDE SEQUENCE [LARGE SCALE GENOMIC DNA]</scope>
    <source>
        <strain evidence="4">JCM 31486</strain>
    </source>
</reference>
<dbReference type="EMBL" id="JBHTIS010002929">
    <property type="protein sequence ID" value="MFD1050562.1"/>
    <property type="molecule type" value="Genomic_DNA"/>
</dbReference>
<dbReference type="Pfam" id="PF03724">
    <property type="entry name" value="META"/>
    <property type="match status" value="1"/>
</dbReference>
<dbReference type="InterPro" id="IPR038670">
    <property type="entry name" value="HslJ-like_sf"/>
</dbReference>
<sequence>MRLLAVLAILLALAACGSGTAGTDPSPLGHVYLSDSVTDQGKPRQLVAGTQISLNFTQDNRLIVQAGCNTINAPVDLGGGKVALGETEMTLMGCGPGRSEQD</sequence>
<dbReference type="PROSITE" id="PS51257">
    <property type="entry name" value="PROKAR_LIPOPROTEIN"/>
    <property type="match status" value="1"/>
</dbReference>
<feature type="chain" id="PRO_5047422768" evidence="1">
    <location>
        <begin position="22"/>
        <end position="102"/>
    </location>
</feature>
<feature type="domain" description="DUF306" evidence="2">
    <location>
        <begin position="46"/>
        <end position="101"/>
    </location>
</feature>
<gene>
    <name evidence="3" type="ORF">ACFQ1S_36070</name>
</gene>
<feature type="non-terminal residue" evidence="3">
    <location>
        <position position="102"/>
    </location>
</feature>
<keyword evidence="1" id="KW-0732">Signal</keyword>
<evidence type="ECO:0000256" key="1">
    <source>
        <dbReference type="SAM" id="SignalP"/>
    </source>
</evidence>
<dbReference type="Gene3D" id="2.40.128.270">
    <property type="match status" value="1"/>
</dbReference>
<organism evidence="3 4">
    <name type="scientific">Kibdelosporangium lantanae</name>
    <dbReference type="NCBI Taxonomy" id="1497396"/>
    <lineage>
        <taxon>Bacteria</taxon>
        <taxon>Bacillati</taxon>
        <taxon>Actinomycetota</taxon>
        <taxon>Actinomycetes</taxon>
        <taxon>Pseudonocardiales</taxon>
        <taxon>Pseudonocardiaceae</taxon>
        <taxon>Kibdelosporangium</taxon>
    </lineage>
</organism>
<dbReference type="Proteomes" id="UP001597045">
    <property type="component" value="Unassembled WGS sequence"/>
</dbReference>
<keyword evidence="4" id="KW-1185">Reference proteome</keyword>
<feature type="signal peptide" evidence="1">
    <location>
        <begin position="1"/>
        <end position="21"/>
    </location>
</feature>
<evidence type="ECO:0000259" key="2">
    <source>
        <dbReference type="Pfam" id="PF03724"/>
    </source>
</evidence>
<accession>A0ABW3MK54</accession>
<evidence type="ECO:0000313" key="4">
    <source>
        <dbReference type="Proteomes" id="UP001597045"/>
    </source>
</evidence>
<dbReference type="InterPro" id="IPR005184">
    <property type="entry name" value="DUF306_Meta_HslJ"/>
</dbReference>
<proteinExistence type="predicted"/>
<name>A0ABW3MK54_9PSEU</name>
<protein>
    <submittedName>
        <fullName evidence="3">META domain-containing protein</fullName>
    </submittedName>
</protein>